<evidence type="ECO:0000256" key="10">
    <source>
        <dbReference type="RuleBase" id="RU000405"/>
    </source>
</evidence>
<name>R7TRY0_CAPTE</name>
<keyword evidence="7" id="KW-0472">Membrane</keyword>
<dbReference type="GO" id="GO:0035556">
    <property type="term" value="P:intracellular signal transduction"/>
    <property type="evidence" value="ECO:0007669"/>
    <property type="project" value="InterPro"/>
</dbReference>
<organism evidence="14">
    <name type="scientific">Capitella teleta</name>
    <name type="common">Polychaete worm</name>
    <dbReference type="NCBI Taxonomy" id="283909"/>
    <lineage>
        <taxon>Eukaryota</taxon>
        <taxon>Metazoa</taxon>
        <taxon>Spiralia</taxon>
        <taxon>Lophotrochozoa</taxon>
        <taxon>Annelida</taxon>
        <taxon>Polychaeta</taxon>
        <taxon>Sedentaria</taxon>
        <taxon>Scolecida</taxon>
        <taxon>Capitellidae</taxon>
        <taxon>Capitella</taxon>
    </lineage>
</organism>
<comment type="similarity">
    <text evidence="10">Belongs to the adenylyl cyclase class-4/guanylyl cyclase family.</text>
</comment>
<dbReference type="InterPro" id="IPR011009">
    <property type="entry name" value="Kinase-like_dom_sf"/>
</dbReference>
<keyword evidence="3" id="KW-0812">Transmembrane</keyword>
<sequence length="405" mass="45829">MNDDIKLDVGFKKSFLTDIVKGMDYIHKSHLHSYGNLKTSNCLVDARWTIQLTDYGLPSFLAGQNISEEGYGLYRRKLWTAPEILRENFPPARGTQKGDVYSFAVVMYEIVNRTEPYCFDTMTPRDVVNRVRNGESIPFRPTLPSSCDLGNKALSLIKDCWVEKPEDRPSFPQIRSTLRKLIGKEVSILDNILGMMEKYAYNLEEIVEERTLELVEEKKKTDRLLYKMLPSSVADQLKSGKPVKPENYANSTIYFSDIIVDFLNDLYTCFDAIISCHDVYKVETIGDAYMVVSGVPVINGNRHYAEIANVSLDLLSTVTNFRIKHRPTQQLQLRIGLHSGPVVAGVVGLTMPRYCLFGDTVTKASVMESNGKPLRIHLSEECYQGLEAIGGYEITPRGEINIKVK</sequence>
<dbReference type="InterPro" id="IPR011645">
    <property type="entry name" value="HNOB_dom_associated"/>
</dbReference>
<dbReference type="CDD" id="cd07302">
    <property type="entry name" value="CHD"/>
    <property type="match status" value="1"/>
</dbReference>
<evidence type="ECO:0000259" key="13">
    <source>
        <dbReference type="PROSITE" id="PS50125"/>
    </source>
</evidence>
<dbReference type="OMA" id="LALMEMY"/>
<keyword evidence="4" id="KW-0732">Signal</keyword>
<dbReference type="GO" id="GO:0004016">
    <property type="term" value="F:adenylate cyclase activity"/>
    <property type="evidence" value="ECO:0007669"/>
    <property type="project" value="TreeGrafter"/>
</dbReference>
<dbReference type="Gene3D" id="3.30.70.1230">
    <property type="entry name" value="Nucleotide cyclase"/>
    <property type="match status" value="1"/>
</dbReference>
<dbReference type="PROSITE" id="PS00452">
    <property type="entry name" value="GUANYLATE_CYCLASE_1"/>
    <property type="match status" value="1"/>
</dbReference>
<dbReference type="PANTHER" id="PTHR11920">
    <property type="entry name" value="GUANYLYL CYCLASE"/>
    <property type="match status" value="1"/>
</dbReference>
<evidence type="ECO:0000256" key="8">
    <source>
        <dbReference type="ARBA" id="ARBA00023239"/>
    </source>
</evidence>
<dbReference type="SMART" id="SM00044">
    <property type="entry name" value="CYCc"/>
    <property type="match status" value="1"/>
</dbReference>
<dbReference type="EMBL" id="AMQN01011398">
    <property type="status" value="NOT_ANNOTATED_CDS"/>
    <property type="molecule type" value="Genomic_DNA"/>
</dbReference>
<dbReference type="GO" id="GO:0005886">
    <property type="term" value="C:plasma membrane"/>
    <property type="evidence" value="ECO:0007669"/>
    <property type="project" value="TreeGrafter"/>
</dbReference>
<dbReference type="Gene3D" id="1.10.510.10">
    <property type="entry name" value="Transferase(Phosphotransferase) domain 1"/>
    <property type="match status" value="1"/>
</dbReference>
<keyword evidence="6" id="KW-1133">Transmembrane helix</keyword>
<dbReference type="InterPro" id="IPR029787">
    <property type="entry name" value="Nucleotide_cyclase"/>
</dbReference>
<evidence type="ECO:0000256" key="1">
    <source>
        <dbReference type="ARBA" id="ARBA00004479"/>
    </source>
</evidence>
<reference evidence="15" key="3">
    <citation type="submission" date="2015-06" db="UniProtKB">
        <authorList>
            <consortium name="EnsemblMetazoa"/>
        </authorList>
    </citation>
    <scope>IDENTIFICATION</scope>
</reference>
<dbReference type="InterPro" id="IPR050401">
    <property type="entry name" value="Cyclic_nucleotide_synthase"/>
</dbReference>
<dbReference type="EMBL" id="KB308863">
    <property type="protein sequence ID" value="ELT96322.1"/>
    <property type="molecule type" value="Genomic_DNA"/>
</dbReference>
<evidence type="ECO:0000313" key="15">
    <source>
        <dbReference type="EnsemblMetazoa" id="CapteP189896"/>
    </source>
</evidence>
<dbReference type="OrthoDB" id="60033at2759"/>
<evidence type="ECO:0000259" key="12">
    <source>
        <dbReference type="PROSITE" id="PS50011"/>
    </source>
</evidence>
<accession>R7TRY0</accession>
<keyword evidence="16" id="KW-1185">Reference proteome</keyword>
<evidence type="ECO:0000256" key="2">
    <source>
        <dbReference type="ARBA" id="ARBA00012202"/>
    </source>
</evidence>
<dbReference type="PROSITE" id="PS50125">
    <property type="entry name" value="GUANYLATE_CYCLASE_2"/>
    <property type="match status" value="1"/>
</dbReference>
<reference evidence="16" key="1">
    <citation type="submission" date="2012-12" db="EMBL/GenBank/DDBJ databases">
        <authorList>
            <person name="Hellsten U."/>
            <person name="Grimwood J."/>
            <person name="Chapman J.A."/>
            <person name="Shapiro H."/>
            <person name="Aerts A."/>
            <person name="Otillar R.P."/>
            <person name="Terry A.Y."/>
            <person name="Boore J.L."/>
            <person name="Simakov O."/>
            <person name="Marletaz F."/>
            <person name="Cho S.-J."/>
            <person name="Edsinger-Gonzales E."/>
            <person name="Havlak P."/>
            <person name="Kuo D.-H."/>
            <person name="Larsson T."/>
            <person name="Lv J."/>
            <person name="Arendt D."/>
            <person name="Savage R."/>
            <person name="Osoegawa K."/>
            <person name="de Jong P."/>
            <person name="Lindberg D.R."/>
            <person name="Seaver E.C."/>
            <person name="Weisblat D.A."/>
            <person name="Putnam N.H."/>
            <person name="Grigoriev I.V."/>
            <person name="Rokhsar D.S."/>
        </authorList>
    </citation>
    <scope>NUCLEOTIDE SEQUENCE</scope>
    <source>
        <strain evidence="16">I ESC-2004</strain>
    </source>
</reference>
<evidence type="ECO:0000256" key="4">
    <source>
        <dbReference type="ARBA" id="ARBA00022729"/>
    </source>
</evidence>
<dbReference type="InterPro" id="IPR000719">
    <property type="entry name" value="Prot_kinase_dom"/>
</dbReference>
<feature type="domain" description="Protein kinase" evidence="12">
    <location>
        <begin position="1"/>
        <end position="182"/>
    </location>
</feature>
<dbReference type="InterPro" id="IPR001054">
    <property type="entry name" value="A/G_cyclase"/>
</dbReference>
<dbReference type="GO" id="GO:0004672">
    <property type="term" value="F:protein kinase activity"/>
    <property type="evidence" value="ECO:0007669"/>
    <property type="project" value="InterPro"/>
</dbReference>
<feature type="domain" description="Guanylate cyclase" evidence="13">
    <location>
        <begin position="223"/>
        <end position="368"/>
    </location>
</feature>
<evidence type="ECO:0000256" key="9">
    <source>
        <dbReference type="ARBA" id="ARBA00023293"/>
    </source>
</evidence>
<dbReference type="SUPFAM" id="SSF55073">
    <property type="entry name" value="Nucleotide cyclase"/>
    <property type="match status" value="1"/>
</dbReference>
<dbReference type="EC" id="4.6.1.2" evidence="2 11"/>
<dbReference type="HOGENOM" id="CLU_001072_11_0_1"/>
<comment type="subcellular location">
    <subcellularLocation>
        <location evidence="1">Membrane</location>
        <topology evidence="1">Single-pass type I membrane protein</topology>
    </subcellularLocation>
</comment>
<dbReference type="PROSITE" id="PS50011">
    <property type="entry name" value="PROTEIN_KINASE_DOM"/>
    <property type="match status" value="1"/>
</dbReference>
<dbReference type="InterPro" id="IPR018297">
    <property type="entry name" value="A/G_cyclase_CS"/>
</dbReference>
<dbReference type="Pfam" id="PF07714">
    <property type="entry name" value="PK_Tyr_Ser-Thr"/>
    <property type="match status" value="1"/>
</dbReference>
<reference evidence="14 16" key="2">
    <citation type="journal article" date="2013" name="Nature">
        <title>Insights into bilaterian evolution from three spiralian genomes.</title>
        <authorList>
            <person name="Simakov O."/>
            <person name="Marletaz F."/>
            <person name="Cho S.J."/>
            <person name="Edsinger-Gonzales E."/>
            <person name="Havlak P."/>
            <person name="Hellsten U."/>
            <person name="Kuo D.H."/>
            <person name="Larsson T."/>
            <person name="Lv J."/>
            <person name="Arendt D."/>
            <person name="Savage R."/>
            <person name="Osoegawa K."/>
            <person name="de Jong P."/>
            <person name="Grimwood J."/>
            <person name="Chapman J.A."/>
            <person name="Shapiro H."/>
            <person name="Aerts A."/>
            <person name="Otillar R.P."/>
            <person name="Terry A.Y."/>
            <person name="Boore J.L."/>
            <person name="Grigoriev I.V."/>
            <person name="Lindberg D.R."/>
            <person name="Seaver E.C."/>
            <person name="Weisblat D.A."/>
            <person name="Putnam N.H."/>
            <person name="Rokhsar D.S."/>
        </authorList>
    </citation>
    <scope>NUCLEOTIDE SEQUENCE</scope>
    <source>
        <strain evidence="14 16">I ESC-2004</strain>
    </source>
</reference>
<evidence type="ECO:0000256" key="5">
    <source>
        <dbReference type="ARBA" id="ARBA00022741"/>
    </source>
</evidence>
<comment type="catalytic activity">
    <reaction evidence="11">
        <text>GTP = 3',5'-cyclic GMP + diphosphate</text>
        <dbReference type="Rhea" id="RHEA:13665"/>
        <dbReference type="ChEBI" id="CHEBI:33019"/>
        <dbReference type="ChEBI" id="CHEBI:37565"/>
        <dbReference type="ChEBI" id="CHEBI:57746"/>
        <dbReference type="EC" id="4.6.1.2"/>
    </reaction>
</comment>
<dbReference type="Proteomes" id="UP000014760">
    <property type="component" value="Unassembled WGS sequence"/>
</dbReference>
<proteinExistence type="inferred from homology"/>
<gene>
    <name evidence="14" type="ORF">CAPTEDRAFT_189896</name>
</gene>
<dbReference type="STRING" id="283909.R7TRY0"/>
<dbReference type="FunFam" id="3.30.70.1230:FF:000115">
    <property type="entry name" value="Soluble guanylate cyclase gcy-35"/>
    <property type="match status" value="1"/>
</dbReference>
<dbReference type="PANTHER" id="PTHR11920:SF502">
    <property type="entry name" value="GUANYLATE CYCLASE"/>
    <property type="match status" value="1"/>
</dbReference>
<dbReference type="Pfam" id="PF00211">
    <property type="entry name" value="Guanylate_cyc"/>
    <property type="match status" value="1"/>
</dbReference>
<evidence type="ECO:0000313" key="16">
    <source>
        <dbReference type="Proteomes" id="UP000014760"/>
    </source>
</evidence>
<dbReference type="Pfam" id="PF07701">
    <property type="entry name" value="HNOBA"/>
    <property type="match status" value="1"/>
</dbReference>
<evidence type="ECO:0000256" key="6">
    <source>
        <dbReference type="ARBA" id="ARBA00022989"/>
    </source>
</evidence>
<dbReference type="EnsemblMetazoa" id="CapteT189896">
    <property type="protein sequence ID" value="CapteP189896"/>
    <property type="gene ID" value="CapteG189896"/>
</dbReference>
<dbReference type="SUPFAM" id="SSF56112">
    <property type="entry name" value="Protein kinase-like (PK-like)"/>
    <property type="match status" value="1"/>
</dbReference>
<dbReference type="GO" id="GO:0007168">
    <property type="term" value="P:receptor guanylyl cyclase signaling pathway"/>
    <property type="evidence" value="ECO:0007669"/>
    <property type="project" value="TreeGrafter"/>
</dbReference>
<dbReference type="GO" id="GO:0004383">
    <property type="term" value="F:guanylate cyclase activity"/>
    <property type="evidence" value="ECO:0007669"/>
    <property type="project" value="UniProtKB-EC"/>
</dbReference>
<evidence type="ECO:0000256" key="3">
    <source>
        <dbReference type="ARBA" id="ARBA00022692"/>
    </source>
</evidence>
<evidence type="ECO:0000256" key="7">
    <source>
        <dbReference type="ARBA" id="ARBA00023136"/>
    </source>
</evidence>
<protein>
    <recommendedName>
        <fullName evidence="2 11">Guanylate cyclase</fullName>
        <ecNumber evidence="2 11">4.6.1.2</ecNumber>
    </recommendedName>
</protein>
<evidence type="ECO:0000313" key="14">
    <source>
        <dbReference type="EMBL" id="ELT96322.1"/>
    </source>
</evidence>
<evidence type="ECO:0000256" key="11">
    <source>
        <dbReference type="RuleBase" id="RU003431"/>
    </source>
</evidence>
<dbReference type="AlphaFoldDB" id="R7TRY0"/>
<dbReference type="GO" id="GO:0001653">
    <property type="term" value="F:peptide receptor activity"/>
    <property type="evidence" value="ECO:0007669"/>
    <property type="project" value="TreeGrafter"/>
</dbReference>
<keyword evidence="9 11" id="KW-0141">cGMP biosynthesis</keyword>
<keyword evidence="5" id="KW-0547">Nucleotide-binding</keyword>
<dbReference type="GO" id="GO:0005524">
    <property type="term" value="F:ATP binding"/>
    <property type="evidence" value="ECO:0007669"/>
    <property type="project" value="InterPro"/>
</dbReference>
<dbReference type="Gene3D" id="6.10.250.780">
    <property type="match status" value="1"/>
</dbReference>
<keyword evidence="8 10" id="KW-0456">Lyase</keyword>
<dbReference type="InterPro" id="IPR001245">
    <property type="entry name" value="Ser-Thr/Tyr_kinase_cat_dom"/>
</dbReference>